<dbReference type="EMBL" id="CALTRL010000447">
    <property type="protein sequence ID" value="CAH7668137.1"/>
    <property type="molecule type" value="Genomic_DNA"/>
</dbReference>
<keyword evidence="1" id="KW-0732">Signal</keyword>
<name>A0AAV0AK03_PHAPC</name>
<protein>
    <submittedName>
        <fullName evidence="2">Expressed protein</fullName>
    </submittedName>
</protein>
<feature type="chain" id="PRO_5043987133" evidence="1">
    <location>
        <begin position="24"/>
        <end position="408"/>
    </location>
</feature>
<evidence type="ECO:0000313" key="2">
    <source>
        <dbReference type="EMBL" id="CAH7668137.1"/>
    </source>
</evidence>
<gene>
    <name evidence="2" type="ORF">PPACK8108_LOCUS2603</name>
</gene>
<dbReference type="Proteomes" id="UP001153365">
    <property type="component" value="Unassembled WGS sequence"/>
</dbReference>
<proteinExistence type="predicted"/>
<accession>A0AAV0AK03</accession>
<evidence type="ECO:0000313" key="3">
    <source>
        <dbReference type="Proteomes" id="UP001153365"/>
    </source>
</evidence>
<comment type="caution">
    <text evidence="2">The sequence shown here is derived from an EMBL/GenBank/DDBJ whole genome shotgun (WGS) entry which is preliminary data.</text>
</comment>
<dbReference type="AlphaFoldDB" id="A0AAV0AK03"/>
<evidence type="ECO:0000256" key="1">
    <source>
        <dbReference type="SAM" id="SignalP"/>
    </source>
</evidence>
<reference evidence="2" key="1">
    <citation type="submission" date="2022-06" db="EMBL/GenBank/DDBJ databases">
        <authorList>
            <consortium name="SYNGENTA / RWTH Aachen University"/>
        </authorList>
    </citation>
    <scope>NUCLEOTIDE SEQUENCE</scope>
</reference>
<keyword evidence="3" id="KW-1185">Reference proteome</keyword>
<organism evidence="2 3">
    <name type="scientific">Phakopsora pachyrhizi</name>
    <name type="common">Asian soybean rust disease fungus</name>
    <dbReference type="NCBI Taxonomy" id="170000"/>
    <lineage>
        <taxon>Eukaryota</taxon>
        <taxon>Fungi</taxon>
        <taxon>Dikarya</taxon>
        <taxon>Basidiomycota</taxon>
        <taxon>Pucciniomycotina</taxon>
        <taxon>Pucciniomycetes</taxon>
        <taxon>Pucciniales</taxon>
        <taxon>Phakopsoraceae</taxon>
        <taxon>Phakopsora</taxon>
    </lineage>
</organism>
<sequence length="408" mass="46888">MKILLIIQGAIALFAFLPANTKAMTLVKSKGKSPIVQPELKMLYRSGTINPMFNDRIIENMPLNENPDSSPFILPTAEAAAPLSQESHRVAIPVRIYREETIKGRRFWNKDITRRIPLRRHIPASIKKDLIGLPNPSRRFEMYTGIQSHYQIEVVHLDEVQPALKELNNIYSSNGAAIPDIVRNICDYIANLDSESMIDLMDFSGYMHYIAKMIQFWRPLDTLMQEDILHHALLCNIAFHMGLLSLKQKFAQNLDWINLINFLLDTLNTKLQPIMKKEKTMDNFFEKHGKGLPWVQEYFFPNRRLNIDSDNDLRIKIKFDSKLEHHLIGIDFGRIHPRNRNKDFEDHTKAIAEIAKASSPASVQSKIAAMVSLYAASIDHAIPLLDEISKSEYSDPQIKELANYILNM</sequence>
<feature type="signal peptide" evidence="1">
    <location>
        <begin position="1"/>
        <end position="23"/>
    </location>
</feature>